<evidence type="ECO:0000256" key="2">
    <source>
        <dbReference type="ARBA" id="ARBA00022908"/>
    </source>
</evidence>
<organism evidence="5 6">
    <name type="scientific">Methylobacterium isbiliense</name>
    <dbReference type="NCBI Taxonomy" id="315478"/>
    <lineage>
        <taxon>Bacteria</taxon>
        <taxon>Pseudomonadati</taxon>
        <taxon>Pseudomonadota</taxon>
        <taxon>Alphaproteobacteria</taxon>
        <taxon>Hyphomicrobiales</taxon>
        <taxon>Methylobacteriaceae</taxon>
        <taxon>Methylobacterium</taxon>
    </lineage>
</organism>
<dbReference type="EMBL" id="BPQQ01000066">
    <property type="protein sequence ID" value="GJE02984.1"/>
    <property type="molecule type" value="Genomic_DNA"/>
</dbReference>
<dbReference type="InterPro" id="IPR011010">
    <property type="entry name" value="DNA_brk_join_enz"/>
</dbReference>
<dbReference type="InterPro" id="IPR050090">
    <property type="entry name" value="Tyrosine_recombinase_XerCD"/>
</dbReference>
<proteinExistence type="predicted"/>
<dbReference type="InterPro" id="IPR013762">
    <property type="entry name" value="Integrase-like_cat_sf"/>
</dbReference>
<sequence>MLIADVERYVALQRSLGLRFDEQARLLLCYARFASAAGDGFVVTQRVRAWSSEATSPRQARLRYDTARRFAAFLRAEDGRHEVPPSGAFGRGRRPRPAPYLLSPSEIAAIMTAALDVPPKGTISPLTYHHLFGLLAATGLRISEALALKRTDLTDDGLVVRRGKFAKSRLLPLHPSTRAALDRYLVARQRLGAGGDDLFVVRHGRAPTKVRVYCVFVRLARALGIRGVQGARGPRLHDLRHSFAVRSLTACPPDRTAVTRHMLALSTYMGHADVAATYWYLQATPVLLNGIAAAAEQAFAGGAA</sequence>
<dbReference type="Gene3D" id="1.10.443.10">
    <property type="entry name" value="Intergrase catalytic core"/>
    <property type="match status" value="1"/>
</dbReference>
<gene>
    <name evidence="5" type="primary">xerC_6</name>
    <name evidence="5" type="ORF">GMJLKIPL_4935</name>
</gene>
<dbReference type="Pfam" id="PF00589">
    <property type="entry name" value="Phage_integrase"/>
    <property type="match status" value="1"/>
</dbReference>
<protein>
    <submittedName>
        <fullName evidence="5">Tyrosine recombinase XerC</fullName>
    </submittedName>
</protein>
<evidence type="ECO:0000256" key="3">
    <source>
        <dbReference type="ARBA" id="ARBA00023172"/>
    </source>
</evidence>
<accession>A0ABQ4SIG5</accession>
<dbReference type="RefSeq" id="WP_238240317.1">
    <property type="nucleotide sequence ID" value="NZ_BPQQ01000066.1"/>
</dbReference>
<dbReference type="Proteomes" id="UP001055153">
    <property type="component" value="Unassembled WGS sequence"/>
</dbReference>
<dbReference type="SUPFAM" id="SSF56349">
    <property type="entry name" value="DNA breaking-rejoining enzymes"/>
    <property type="match status" value="1"/>
</dbReference>
<dbReference type="PANTHER" id="PTHR30349:SF81">
    <property type="entry name" value="TYROSINE RECOMBINASE XERC"/>
    <property type="match status" value="1"/>
</dbReference>
<reference evidence="5" key="2">
    <citation type="submission" date="2021-08" db="EMBL/GenBank/DDBJ databases">
        <authorList>
            <person name="Tani A."/>
            <person name="Ola A."/>
            <person name="Ogura Y."/>
            <person name="Katsura K."/>
            <person name="Hayashi T."/>
        </authorList>
    </citation>
    <scope>NUCLEOTIDE SEQUENCE</scope>
    <source>
        <strain evidence="5">DSM 17168</strain>
    </source>
</reference>
<name>A0ABQ4SIG5_9HYPH</name>
<dbReference type="PANTHER" id="PTHR30349">
    <property type="entry name" value="PHAGE INTEGRASE-RELATED"/>
    <property type="match status" value="1"/>
</dbReference>
<reference evidence="5" key="1">
    <citation type="journal article" date="2021" name="Front. Microbiol.">
        <title>Comprehensive Comparative Genomics and Phenotyping of Methylobacterium Species.</title>
        <authorList>
            <person name="Alessa O."/>
            <person name="Ogura Y."/>
            <person name="Fujitani Y."/>
            <person name="Takami H."/>
            <person name="Hayashi T."/>
            <person name="Sahin N."/>
            <person name="Tani A."/>
        </authorList>
    </citation>
    <scope>NUCLEOTIDE SEQUENCE</scope>
    <source>
        <strain evidence="5">DSM 17168</strain>
    </source>
</reference>
<comment type="caution">
    <text evidence="5">The sequence shown here is derived from an EMBL/GenBank/DDBJ whole genome shotgun (WGS) entry which is preliminary data.</text>
</comment>
<keyword evidence="2" id="KW-0229">DNA integration</keyword>
<evidence type="ECO:0000259" key="4">
    <source>
        <dbReference type="PROSITE" id="PS51898"/>
    </source>
</evidence>
<feature type="domain" description="Tyr recombinase" evidence="4">
    <location>
        <begin position="97"/>
        <end position="293"/>
    </location>
</feature>
<evidence type="ECO:0000313" key="5">
    <source>
        <dbReference type="EMBL" id="GJE02984.1"/>
    </source>
</evidence>
<dbReference type="InterPro" id="IPR002104">
    <property type="entry name" value="Integrase_catalytic"/>
</dbReference>
<evidence type="ECO:0000313" key="6">
    <source>
        <dbReference type="Proteomes" id="UP001055153"/>
    </source>
</evidence>
<keyword evidence="1" id="KW-0159">Chromosome partition</keyword>
<evidence type="ECO:0000256" key="1">
    <source>
        <dbReference type="ARBA" id="ARBA00022829"/>
    </source>
</evidence>
<dbReference type="PROSITE" id="PS51898">
    <property type="entry name" value="TYR_RECOMBINASE"/>
    <property type="match status" value="1"/>
</dbReference>
<keyword evidence="6" id="KW-1185">Reference proteome</keyword>
<keyword evidence="3" id="KW-0233">DNA recombination</keyword>